<gene>
    <name evidence="1" type="ORF">EIP91_005450</name>
</gene>
<accession>A0A4R0S438</accession>
<reference evidence="1 2" key="1">
    <citation type="submission" date="2018-11" db="EMBL/GenBank/DDBJ databases">
        <title>Genome assembly of Steccherinum ochraceum LE-BIN_3174, the white-rot fungus of the Steccherinaceae family (The Residual Polyporoid clade, Polyporales, Basidiomycota).</title>
        <authorList>
            <person name="Fedorova T.V."/>
            <person name="Glazunova O.A."/>
            <person name="Landesman E.O."/>
            <person name="Moiseenko K.V."/>
            <person name="Psurtseva N.V."/>
            <person name="Savinova O.S."/>
            <person name="Shakhova N.V."/>
            <person name="Tyazhelova T.V."/>
            <person name="Vasina D.V."/>
        </authorList>
    </citation>
    <scope>NUCLEOTIDE SEQUENCE [LARGE SCALE GENOMIC DNA]</scope>
    <source>
        <strain evidence="1 2">LE-BIN_3174</strain>
    </source>
</reference>
<keyword evidence="2" id="KW-1185">Reference proteome</keyword>
<dbReference type="Proteomes" id="UP000292702">
    <property type="component" value="Unassembled WGS sequence"/>
</dbReference>
<dbReference type="EMBL" id="RWJN01000003">
    <property type="protein sequence ID" value="TCD71684.1"/>
    <property type="molecule type" value="Genomic_DNA"/>
</dbReference>
<proteinExistence type="predicted"/>
<evidence type="ECO:0000313" key="1">
    <source>
        <dbReference type="EMBL" id="TCD71684.1"/>
    </source>
</evidence>
<organism evidence="1 2">
    <name type="scientific">Steccherinum ochraceum</name>
    <dbReference type="NCBI Taxonomy" id="92696"/>
    <lineage>
        <taxon>Eukaryota</taxon>
        <taxon>Fungi</taxon>
        <taxon>Dikarya</taxon>
        <taxon>Basidiomycota</taxon>
        <taxon>Agaricomycotina</taxon>
        <taxon>Agaricomycetes</taxon>
        <taxon>Polyporales</taxon>
        <taxon>Steccherinaceae</taxon>
        <taxon>Steccherinum</taxon>
    </lineage>
</organism>
<dbReference type="STRING" id="92696.A0A4R0S438"/>
<comment type="caution">
    <text evidence="1">The sequence shown here is derived from an EMBL/GenBank/DDBJ whole genome shotgun (WGS) entry which is preliminary data.</text>
</comment>
<evidence type="ECO:0000313" key="2">
    <source>
        <dbReference type="Proteomes" id="UP000292702"/>
    </source>
</evidence>
<dbReference type="AlphaFoldDB" id="A0A4R0S438"/>
<protein>
    <submittedName>
        <fullName evidence="1">Uncharacterized protein</fullName>
    </submittedName>
</protein>
<dbReference type="SUPFAM" id="SSF58104">
    <property type="entry name" value="Methyl-accepting chemotaxis protein (MCP) signaling domain"/>
    <property type="match status" value="1"/>
</dbReference>
<dbReference type="Gene3D" id="1.10.287.950">
    <property type="entry name" value="Methyl-accepting chemotaxis protein"/>
    <property type="match status" value="1"/>
</dbReference>
<sequence length="217" mass="23692">MSRNVVLHPGQQAVAAYHPEPGVMISINQAALTDTDTDNGPTTTEDIASTLHALTTTVSRLSALVTTVNHKVDALTYAVDAMQRTLSETRDTTEEVQRTLDGVAEEQEDMKMALEEVEDTTGAVQEVVGEVRDAAGESTHEAALQQIRATNKLLPPWAPLVYPELGKRKYFLPASKQDALKMTATEAQEALYWLGVQHVERDPVLAIAQFHAYLGIV</sequence>
<name>A0A4R0S438_9APHY</name>